<evidence type="ECO:0000256" key="4">
    <source>
        <dbReference type="ARBA" id="ARBA00022605"/>
    </source>
</evidence>
<dbReference type="Gene3D" id="3.20.20.70">
    <property type="entry name" value="Aldolase class I"/>
    <property type="match status" value="1"/>
</dbReference>
<keyword evidence="5 9" id="KW-0822">Tryptophan biosynthesis</keyword>
<dbReference type="NCBIfam" id="TIGR00262">
    <property type="entry name" value="trpA"/>
    <property type="match status" value="1"/>
</dbReference>
<evidence type="ECO:0000256" key="7">
    <source>
        <dbReference type="ARBA" id="ARBA00023239"/>
    </source>
</evidence>
<comment type="similarity">
    <text evidence="9 10">Belongs to the TrpA family.</text>
</comment>
<evidence type="ECO:0000256" key="9">
    <source>
        <dbReference type="HAMAP-Rule" id="MF_00131"/>
    </source>
</evidence>
<dbReference type="PROSITE" id="PS00167">
    <property type="entry name" value="TRP_SYNTHASE_ALPHA"/>
    <property type="match status" value="1"/>
</dbReference>
<comment type="subunit">
    <text evidence="3 9">Tetramer of two alpha and two beta chains.</text>
</comment>
<dbReference type="InterPro" id="IPR013785">
    <property type="entry name" value="Aldolase_TIM"/>
</dbReference>
<dbReference type="InterPro" id="IPR002028">
    <property type="entry name" value="Trp_synthase_suA"/>
</dbReference>
<dbReference type="PANTHER" id="PTHR43406">
    <property type="entry name" value="TRYPTOPHAN SYNTHASE, ALPHA CHAIN"/>
    <property type="match status" value="1"/>
</dbReference>
<dbReference type="UniPathway" id="UPA00035">
    <property type="reaction ID" value="UER00044"/>
</dbReference>
<evidence type="ECO:0000256" key="6">
    <source>
        <dbReference type="ARBA" id="ARBA00023141"/>
    </source>
</evidence>
<dbReference type="HAMAP" id="MF_00131">
    <property type="entry name" value="Trp_synth_alpha"/>
    <property type="match status" value="1"/>
</dbReference>
<evidence type="ECO:0000313" key="11">
    <source>
        <dbReference type="EMBL" id="OGG49928.1"/>
    </source>
</evidence>
<dbReference type="PANTHER" id="PTHR43406:SF1">
    <property type="entry name" value="TRYPTOPHAN SYNTHASE ALPHA CHAIN, CHLOROPLASTIC"/>
    <property type="match status" value="1"/>
</dbReference>
<organism evidence="11 12">
    <name type="scientific">Handelsmanbacteria sp. (strain RIFCSPLOWO2_12_FULL_64_10)</name>
    <dbReference type="NCBI Taxonomy" id="1817868"/>
    <lineage>
        <taxon>Bacteria</taxon>
        <taxon>Candidatus Handelsmaniibacteriota</taxon>
    </lineage>
</organism>
<evidence type="ECO:0000256" key="8">
    <source>
        <dbReference type="ARBA" id="ARBA00049047"/>
    </source>
</evidence>
<dbReference type="GO" id="GO:0004834">
    <property type="term" value="F:tryptophan synthase activity"/>
    <property type="evidence" value="ECO:0007669"/>
    <property type="project" value="UniProtKB-UniRule"/>
</dbReference>
<accession>A0A1F6CLI7</accession>
<proteinExistence type="inferred from homology"/>
<sequence>MSRISDRFSDLKRRGRTGFIAYLTAGDPDLETTRQLILELDRRGVDVVELGIPFSDPLADGPVIQEASQRALKAGASAGKVVDLVANLRRDTEIPLVLFTYFNPVHNYGLERFAHDAKAVGADGVLVLDLPPEEGGDYKRLMDDRGIDTIFLLTPTSRDDRIRLISDCTTGFIYYVSRTGVTGERESLERNIGAMVQRIRSHSSKPVAVGFGISNPAQSREVGRYADAVVVGSAIVRQVGARAKDPDIVGRVGQFVETLIEPLRGGA</sequence>
<reference evidence="11 12" key="1">
    <citation type="journal article" date="2016" name="Nat. Commun.">
        <title>Thousands of microbial genomes shed light on interconnected biogeochemical processes in an aquifer system.</title>
        <authorList>
            <person name="Anantharaman K."/>
            <person name="Brown C.T."/>
            <person name="Hug L.A."/>
            <person name="Sharon I."/>
            <person name="Castelle C.J."/>
            <person name="Probst A.J."/>
            <person name="Thomas B.C."/>
            <person name="Singh A."/>
            <person name="Wilkins M.J."/>
            <person name="Karaoz U."/>
            <person name="Brodie E.L."/>
            <person name="Williams K.H."/>
            <person name="Hubbard S.S."/>
            <person name="Banfield J.F."/>
        </authorList>
    </citation>
    <scope>NUCLEOTIDE SEQUENCE [LARGE SCALE GENOMIC DNA]</scope>
    <source>
        <strain evidence="12">RIFCSPLOWO2_12_FULL_64_10</strain>
    </source>
</reference>
<evidence type="ECO:0000256" key="3">
    <source>
        <dbReference type="ARBA" id="ARBA00011270"/>
    </source>
</evidence>
<feature type="active site" description="Proton acceptor" evidence="9">
    <location>
        <position position="60"/>
    </location>
</feature>
<name>A0A1F6CLI7_HANXR</name>
<dbReference type="InterPro" id="IPR018204">
    <property type="entry name" value="Trp_synthase_alpha_AS"/>
</dbReference>
<dbReference type="Proteomes" id="UP000178606">
    <property type="component" value="Unassembled WGS sequence"/>
</dbReference>
<dbReference type="CDD" id="cd04724">
    <property type="entry name" value="Tryptophan_synthase_alpha"/>
    <property type="match status" value="1"/>
</dbReference>
<evidence type="ECO:0000256" key="5">
    <source>
        <dbReference type="ARBA" id="ARBA00022822"/>
    </source>
</evidence>
<evidence type="ECO:0000256" key="1">
    <source>
        <dbReference type="ARBA" id="ARBA00003365"/>
    </source>
</evidence>
<comment type="catalytic activity">
    <reaction evidence="8 9">
        <text>(1S,2R)-1-C-(indol-3-yl)glycerol 3-phosphate + L-serine = D-glyceraldehyde 3-phosphate + L-tryptophan + H2O</text>
        <dbReference type="Rhea" id="RHEA:10532"/>
        <dbReference type="ChEBI" id="CHEBI:15377"/>
        <dbReference type="ChEBI" id="CHEBI:33384"/>
        <dbReference type="ChEBI" id="CHEBI:57912"/>
        <dbReference type="ChEBI" id="CHEBI:58866"/>
        <dbReference type="ChEBI" id="CHEBI:59776"/>
        <dbReference type="EC" id="4.2.1.20"/>
    </reaction>
</comment>
<dbReference type="FunFam" id="3.20.20.70:FF:000037">
    <property type="entry name" value="Tryptophan synthase alpha chain"/>
    <property type="match status" value="1"/>
</dbReference>
<keyword evidence="4 9" id="KW-0028">Amino-acid biosynthesis</keyword>
<comment type="function">
    <text evidence="1 9">The alpha subunit is responsible for the aldol cleavage of indoleglycerol phosphate to indole and glyceraldehyde 3-phosphate.</text>
</comment>
<dbReference type="EC" id="4.2.1.20" evidence="9"/>
<dbReference type="InterPro" id="IPR011060">
    <property type="entry name" value="RibuloseP-bd_barrel"/>
</dbReference>
<comment type="pathway">
    <text evidence="2 9">Amino-acid biosynthesis; L-tryptophan biosynthesis; L-tryptophan from chorismate: step 5/5.</text>
</comment>
<keyword evidence="6 9" id="KW-0057">Aromatic amino acid biosynthesis</keyword>
<dbReference type="SUPFAM" id="SSF51366">
    <property type="entry name" value="Ribulose-phoshate binding barrel"/>
    <property type="match status" value="1"/>
</dbReference>
<protein>
    <recommendedName>
        <fullName evidence="9">Tryptophan synthase alpha chain</fullName>
        <ecNumber evidence="9">4.2.1.20</ecNumber>
    </recommendedName>
</protein>
<dbReference type="Pfam" id="PF00290">
    <property type="entry name" value="Trp_syntA"/>
    <property type="match status" value="1"/>
</dbReference>
<dbReference type="AlphaFoldDB" id="A0A1F6CLI7"/>
<dbReference type="GO" id="GO:0005829">
    <property type="term" value="C:cytosol"/>
    <property type="evidence" value="ECO:0007669"/>
    <property type="project" value="TreeGrafter"/>
</dbReference>
<feature type="active site" description="Proton acceptor" evidence="9">
    <location>
        <position position="49"/>
    </location>
</feature>
<evidence type="ECO:0000313" key="12">
    <source>
        <dbReference type="Proteomes" id="UP000178606"/>
    </source>
</evidence>
<keyword evidence="7 9" id="KW-0456">Lyase</keyword>
<dbReference type="EMBL" id="MFKF01000218">
    <property type="protein sequence ID" value="OGG49928.1"/>
    <property type="molecule type" value="Genomic_DNA"/>
</dbReference>
<evidence type="ECO:0000256" key="10">
    <source>
        <dbReference type="RuleBase" id="RU003662"/>
    </source>
</evidence>
<comment type="caution">
    <text evidence="11">The sequence shown here is derived from an EMBL/GenBank/DDBJ whole genome shotgun (WGS) entry which is preliminary data.</text>
</comment>
<gene>
    <name evidence="9" type="primary">trpA</name>
    <name evidence="11" type="ORF">A3F84_08870</name>
</gene>
<evidence type="ECO:0000256" key="2">
    <source>
        <dbReference type="ARBA" id="ARBA00004733"/>
    </source>
</evidence>